<dbReference type="EMBL" id="BAAAQR010000005">
    <property type="protein sequence ID" value="GAA2145447.1"/>
    <property type="molecule type" value="Genomic_DNA"/>
</dbReference>
<dbReference type="InterPro" id="IPR007432">
    <property type="entry name" value="DUF480"/>
</dbReference>
<name>A0ABP5LHQ8_9ACTN</name>
<proteinExistence type="predicted"/>
<dbReference type="SUPFAM" id="SSF53335">
    <property type="entry name" value="S-adenosyl-L-methionine-dependent methyltransferases"/>
    <property type="match status" value="1"/>
</dbReference>
<dbReference type="PANTHER" id="PTHR38768:SF1">
    <property type="entry name" value="UPF0502 PROTEIN YCEH"/>
    <property type="match status" value="1"/>
</dbReference>
<accession>A0ABP5LHQ8</accession>
<evidence type="ECO:0000313" key="3">
    <source>
        <dbReference type="Proteomes" id="UP001501771"/>
    </source>
</evidence>
<dbReference type="Gene3D" id="1.10.10.10">
    <property type="entry name" value="Winged helix-like DNA-binding domain superfamily/Winged helix DNA-binding domain"/>
    <property type="match status" value="2"/>
</dbReference>
<evidence type="ECO:0000313" key="2">
    <source>
        <dbReference type="EMBL" id="GAA2145447.1"/>
    </source>
</evidence>
<evidence type="ECO:0000259" key="1">
    <source>
        <dbReference type="Pfam" id="PF13649"/>
    </source>
</evidence>
<dbReference type="CDD" id="cd02440">
    <property type="entry name" value="AdoMet_MTases"/>
    <property type="match status" value="1"/>
</dbReference>
<gene>
    <name evidence="2" type="ORF">GCM10009844_20150</name>
</gene>
<keyword evidence="3" id="KW-1185">Reference proteome</keyword>
<dbReference type="InterPro" id="IPR029063">
    <property type="entry name" value="SAM-dependent_MTases_sf"/>
</dbReference>
<comment type="caution">
    <text evidence="2">The sequence shown here is derived from an EMBL/GenBank/DDBJ whole genome shotgun (WGS) entry which is preliminary data.</text>
</comment>
<dbReference type="InterPro" id="IPR041698">
    <property type="entry name" value="Methyltransf_25"/>
</dbReference>
<dbReference type="InterPro" id="IPR036390">
    <property type="entry name" value="WH_DNA-bd_sf"/>
</dbReference>
<feature type="domain" description="Methyltransferase" evidence="1">
    <location>
        <begin position="238"/>
        <end position="330"/>
    </location>
</feature>
<dbReference type="Pfam" id="PF13649">
    <property type="entry name" value="Methyltransf_25"/>
    <property type="match status" value="1"/>
</dbReference>
<dbReference type="Pfam" id="PF04337">
    <property type="entry name" value="DUF480"/>
    <property type="match status" value="1"/>
</dbReference>
<dbReference type="SUPFAM" id="SSF46785">
    <property type="entry name" value="Winged helix' DNA-binding domain"/>
    <property type="match status" value="2"/>
</dbReference>
<dbReference type="Proteomes" id="UP001501771">
    <property type="component" value="Unassembled WGS sequence"/>
</dbReference>
<dbReference type="PANTHER" id="PTHR38768">
    <property type="entry name" value="UPF0502 PROTEIN YCEH"/>
    <property type="match status" value="1"/>
</dbReference>
<protein>
    <recommendedName>
        <fullName evidence="1">Methyltransferase domain-containing protein</fullName>
    </recommendedName>
</protein>
<dbReference type="Gene3D" id="3.40.50.150">
    <property type="entry name" value="Vaccinia Virus protein VP39"/>
    <property type="match status" value="1"/>
</dbReference>
<dbReference type="RefSeq" id="WP_344150964.1">
    <property type="nucleotide sequence ID" value="NZ_BAAAQR010000005.1"/>
</dbReference>
<dbReference type="InterPro" id="IPR036388">
    <property type="entry name" value="WH-like_DNA-bd_sf"/>
</dbReference>
<sequence length="403" mass="44092">MTELPVLEPDEQRILGSLLEKQSTVPASYPLTANALRAACNQTSNREPVVEYDEQVVAHTARALKERGLLRIVWSDTGRRTLKYHQTLDERLELEPDERALLTVLLLRGSQTPGELRTRTERLHPFADRGQVEACLRRMAGRPRPLVRELERRPGQHDRRWVHLLGPVPQEAATAGAAAVDRDAVIAGGADVRDDRVRASYDAVATAYADQLVDELRGLPFETWLLDRVLAHADGNPVVEVGAGPGHVTAYLADGGAEATGIDVSPAMVGEARRRFPGGSFEVGDLRRLSRPAASSGWAAVLGWYSLVHLAASELPEAIAALVRPLSPGGWLVLGLHAGTEVRHLDEWFGHEVDLDFVLHEPASVVGVVEAAGLVEVEWYLRGPVTARGETTQRLYVIGRRPT</sequence>
<reference evidence="3" key="1">
    <citation type="journal article" date="2019" name="Int. J. Syst. Evol. Microbiol.">
        <title>The Global Catalogue of Microorganisms (GCM) 10K type strain sequencing project: providing services to taxonomists for standard genome sequencing and annotation.</title>
        <authorList>
            <consortium name="The Broad Institute Genomics Platform"/>
            <consortium name="The Broad Institute Genome Sequencing Center for Infectious Disease"/>
            <person name="Wu L."/>
            <person name="Ma J."/>
        </authorList>
    </citation>
    <scope>NUCLEOTIDE SEQUENCE [LARGE SCALE GENOMIC DNA]</scope>
    <source>
        <strain evidence="3">JCM 16022</strain>
    </source>
</reference>
<organism evidence="2 3">
    <name type="scientific">Nocardioides koreensis</name>
    <dbReference type="NCBI Taxonomy" id="433651"/>
    <lineage>
        <taxon>Bacteria</taxon>
        <taxon>Bacillati</taxon>
        <taxon>Actinomycetota</taxon>
        <taxon>Actinomycetes</taxon>
        <taxon>Propionibacteriales</taxon>
        <taxon>Nocardioidaceae</taxon>
        <taxon>Nocardioides</taxon>
    </lineage>
</organism>